<dbReference type="Proteomes" id="UP001054945">
    <property type="component" value="Unassembled WGS sequence"/>
</dbReference>
<reference evidence="1 2" key="1">
    <citation type="submission" date="2021-06" db="EMBL/GenBank/DDBJ databases">
        <title>Caerostris extrusa draft genome.</title>
        <authorList>
            <person name="Kono N."/>
            <person name="Arakawa K."/>
        </authorList>
    </citation>
    <scope>NUCLEOTIDE SEQUENCE [LARGE SCALE GENOMIC DNA]</scope>
</reference>
<comment type="caution">
    <text evidence="1">The sequence shown here is derived from an EMBL/GenBank/DDBJ whole genome shotgun (WGS) entry which is preliminary data.</text>
</comment>
<keyword evidence="2" id="KW-1185">Reference proteome</keyword>
<accession>A0AAV4W438</accession>
<proteinExistence type="predicted"/>
<name>A0AAV4W438_CAEEX</name>
<evidence type="ECO:0000313" key="2">
    <source>
        <dbReference type="Proteomes" id="UP001054945"/>
    </source>
</evidence>
<evidence type="ECO:0000313" key="1">
    <source>
        <dbReference type="EMBL" id="GIY76624.1"/>
    </source>
</evidence>
<protein>
    <submittedName>
        <fullName evidence="1">Uncharacterized protein</fullName>
    </submittedName>
</protein>
<dbReference type="EMBL" id="BPLR01015505">
    <property type="protein sequence ID" value="GIY76624.1"/>
    <property type="molecule type" value="Genomic_DNA"/>
</dbReference>
<dbReference type="AlphaFoldDB" id="A0AAV4W438"/>
<sequence>MKKEKRERWQERLGQAASSRENRVFAYLSVCSDTEYLNLLTAGINFIIRTALNAIPEPNLTSDKIVLAEKWKMTQKSSKFSGKVSIGFVSMDQLSQLQGQIKWLRNKPNLMINDLILLKEGNLSE</sequence>
<organism evidence="1 2">
    <name type="scientific">Caerostris extrusa</name>
    <name type="common">Bark spider</name>
    <name type="synonym">Caerostris bankana</name>
    <dbReference type="NCBI Taxonomy" id="172846"/>
    <lineage>
        <taxon>Eukaryota</taxon>
        <taxon>Metazoa</taxon>
        <taxon>Ecdysozoa</taxon>
        <taxon>Arthropoda</taxon>
        <taxon>Chelicerata</taxon>
        <taxon>Arachnida</taxon>
        <taxon>Araneae</taxon>
        <taxon>Araneomorphae</taxon>
        <taxon>Entelegynae</taxon>
        <taxon>Araneoidea</taxon>
        <taxon>Araneidae</taxon>
        <taxon>Caerostris</taxon>
    </lineage>
</organism>
<gene>
    <name evidence="1" type="ORF">CEXT_282951</name>
</gene>